<evidence type="ECO:0000313" key="12">
    <source>
        <dbReference type="EMBL" id="RXH96562.1"/>
    </source>
</evidence>
<organism evidence="12 13">
    <name type="scientific">Malus domestica</name>
    <name type="common">Apple</name>
    <name type="synonym">Pyrus malus</name>
    <dbReference type="NCBI Taxonomy" id="3750"/>
    <lineage>
        <taxon>Eukaryota</taxon>
        <taxon>Viridiplantae</taxon>
        <taxon>Streptophyta</taxon>
        <taxon>Embryophyta</taxon>
        <taxon>Tracheophyta</taxon>
        <taxon>Spermatophyta</taxon>
        <taxon>Magnoliopsida</taxon>
        <taxon>eudicotyledons</taxon>
        <taxon>Gunneridae</taxon>
        <taxon>Pentapetalae</taxon>
        <taxon>rosids</taxon>
        <taxon>fabids</taxon>
        <taxon>Rosales</taxon>
        <taxon>Rosaceae</taxon>
        <taxon>Amygdaloideae</taxon>
        <taxon>Maleae</taxon>
        <taxon>Malus</taxon>
    </lineage>
</organism>
<keyword evidence="3" id="KW-0677">Repeat</keyword>
<evidence type="ECO:0000256" key="4">
    <source>
        <dbReference type="ARBA" id="ARBA00022980"/>
    </source>
</evidence>
<dbReference type="InterPro" id="IPR000554">
    <property type="entry name" value="Ribosomal_eS7"/>
</dbReference>
<evidence type="ECO:0000313" key="13">
    <source>
        <dbReference type="Proteomes" id="UP000290289"/>
    </source>
</evidence>
<dbReference type="GO" id="GO:0032040">
    <property type="term" value="C:small-subunit processome"/>
    <property type="evidence" value="ECO:0007669"/>
    <property type="project" value="TreeGrafter"/>
</dbReference>
<dbReference type="PROSITE" id="PS51294">
    <property type="entry name" value="HTH_MYB"/>
    <property type="match status" value="2"/>
</dbReference>
<keyword evidence="5" id="KW-0805">Transcription regulation</keyword>
<comment type="similarity">
    <text evidence="2">Belongs to the eukaryotic ribosomal protein eS7 family.</text>
</comment>
<dbReference type="PANTHER" id="PTHR11278:SF29">
    <property type="entry name" value="SMALL RIBOSOMAL SUBUNIT PROTEIN ES7Z"/>
    <property type="match status" value="1"/>
</dbReference>
<protein>
    <recommendedName>
        <fullName evidence="14">MYB domain class transcription factor</fullName>
    </recommendedName>
</protein>
<evidence type="ECO:0000256" key="5">
    <source>
        <dbReference type="ARBA" id="ARBA00023015"/>
    </source>
</evidence>
<accession>A0A498JSN3</accession>
<keyword evidence="4" id="KW-0689">Ribosomal protein</keyword>
<evidence type="ECO:0000256" key="2">
    <source>
        <dbReference type="ARBA" id="ARBA00007820"/>
    </source>
</evidence>
<keyword evidence="7" id="KW-0804">Transcription</keyword>
<dbReference type="GO" id="GO:0042274">
    <property type="term" value="P:ribosomal small subunit biogenesis"/>
    <property type="evidence" value="ECO:0007669"/>
    <property type="project" value="TreeGrafter"/>
</dbReference>
<keyword evidence="9" id="KW-0687">Ribonucleoprotein</keyword>
<feature type="domain" description="Myb-like" evidence="10">
    <location>
        <begin position="17"/>
        <end position="69"/>
    </location>
</feature>
<evidence type="ECO:0000256" key="1">
    <source>
        <dbReference type="ARBA" id="ARBA00004123"/>
    </source>
</evidence>
<evidence type="ECO:0000259" key="10">
    <source>
        <dbReference type="PROSITE" id="PS50090"/>
    </source>
</evidence>
<feature type="domain" description="HTH myb-type" evidence="11">
    <location>
        <begin position="70"/>
        <end position="124"/>
    </location>
</feature>
<dbReference type="GO" id="GO:0006412">
    <property type="term" value="P:translation"/>
    <property type="evidence" value="ECO:0007669"/>
    <property type="project" value="InterPro"/>
</dbReference>
<evidence type="ECO:0000256" key="7">
    <source>
        <dbReference type="ARBA" id="ARBA00023163"/>
    </source>
</evidence>
<dbReference type="Proteomes" id="UP000290289">
    <property type="component" value="Chromosome 6"/>
</dbReference>
<evidence type="ECO:0000256" key="9">
    <source>
        <dbReference type="ARBA" id="ARBA00023274"/>
    </source>
</evidence>
<dbReference type="AlphaFoldDB" id="A0A498JSN3"/>
<dbReference type="InterPro" id="IPR001005">
    <property type="entry name" value="SANT/Myb"/>
</dbReference>
<name>A0A498JSN3_MALDO</name>
<dbReference type="InterPro" id="IPR001345">
    <property type="entry name" value="PG/BPGM_mutase_AS"/>
</dbReference>
<dbReference type="STRING" id="3750.A0A498JSN3"/>
<proteinExistence type="inferred from homology"/>
<keyword evidence="8" id="KW-0539">Nucleus</keyword>
<dbReference type="GO" id="GO:0022627">
    <property type="term" value="C:cytosolic small ribosomal subunit"/>
    <property type="evidence" value="ECO:0007669"/>
    <property type="project" value="TreeGrafter"/>
</dbReference>
<dbReference type="GO" id="GO:0006364">
    <property type="term" value="P:rRNA processing"/>
    <property type="evidence" value="ECO:0007669"/>
    <property type="project" value="TreeGrafter"/>
</dbReference>
<dbReference type="GO" id="GO:0030686">
    <property type="term" value="C:90S preribosome"/>
    <property type="evidence" value="ECO:0007669"/>
    <property type="project" value="TreeGrafter"/>
</dbReference>
<evidence type="ECO:0000256" key="8">
    <source>
        <dbReference type="ARBA" id="ARBA00023242"/>
    </source>
</evidence>
<dbReference type="PROSITE" id="PS50090">
    <property type="entry name" value="MYB_LIKE"/>
    <property type="match status" value="2"/>
</dbReference>
<dbReference type="GO" id="GO:0003735">
    <property type="term" value="F:structural constituent of ribosome"/>
    <property type="evidence" value="ECO:0007669"/>
    <property type="project" value="InterPro"/>
</dbReference>
<dbReference type="CDD" id="cd00167">
    <property type="entry name" value="SANT"/>
    <property type="match status" value="2"/>
</dbReference>
<comment type="subcellular location">
    <subcellularLocation>
        <location evidence="1">Nucleus</location>
    </subcellularLocation>
</comment>
<dbReference type="InterPro" id="IPR009057">
    <property type="entry name" value="Homeodomain-like_sf"/>
</dbReference>
<dbReference type="SUPFAM" id="SSF46689">
    <property type="entry name" value="Homeodomain-like"/>
    <property type="match status" value="1"/>
</dbReference>
<dbReference type="PROSITE" id="PS00948">
    <property type="entry name" value="RIBOSOMAL_S7E"/>
    <property type="match status" value="1"/>
</dbReference>
<keyword evidence="6" id="KW-0238">DNA-binding</keyword>
<keyword evidence="13" id="KW-1185">Reference proteome</keyword>
<dbReference type="InterPro" id="IPR047861">
    <property type="entry name" value="Ribosomal_eS7_CS"/>
</dbReference>
<dbReference type="InterPro" id="IPR017930">
    <property type="entry name" value="Myb_dom"/>
</dbReference>
<dbReference type="Pfam" id="PF01251">
    <property type="entry name" value="Ribosomal_S7e"/>
    <property type="match status" value="1"/>
</dbReference>
<dbReference type="Gene3D" id="1.10.10.60">
    <property type="entry name" value="Homeodomain-like"/>
    <property type="match status" value="2"/>
</dbReference>
<dbReference type="PROSITE" id="PS00175">
    <property type="entry name" value="PG_MUTASE"/>
    <property type="match status" value="1"/>
</dbReference>
<dbReference type="GO" id="GO:0003677">
    <property type="term" value="F:DNA binding"/>
    <property type="evidence" value="ECO:0007669"/>
    <property type="project" value="UniProtKB-KW"/>
</dbReference>
<dbReference type="EMBL" id="RDQH01000332">
    <property type="protein sequence ID" value="RXH96562.1"/>
    <property type="molecule type" value="Genomic_DNA"/>
</dbReference>
<dbReference type="SMART" id="SM00717">
    <property type="entry name" value="SANT"/>
    <property type="match status" value="2"/>
</dbReference>
<gene>
    <name evidence="12" type="ORF">DVH24_009066</name>
</gene>
<evidence type="ECO:0000256" key="3">
    <source>
        <dbReference type="ARBA" id="ARBA00022737"/>
    </source>
</evidence>
<dbReference type="FunFam" id="1.10.10.60:FF:000011">
    <property type="entry name" value="Myb transcription factor"/>
    <property type="match status" value="1"/>
</dbReference>
<evidence type="ECO:0000256" key="6">
    <source>
        <dbReference type="ARBA" id="ARBA00023125"/>
    </source>
</evidence>
<dbReference type="GO" id="GO:0003824">
    <property type="term" value="F:catalytic activity"/>
    <property type="evidence" value="ECO:0007669"/>
    <property type="project" value="InterPro"/>
</dbReference>
<reference evidence="12 13" key="1">
    <citation type="submission" date="2018-10" db="EMBL/GenBank/DDBJ databases">
        <title>A high-quality apple genome assembly.</title>
        <authorList>
            <person name="Hu J."/>
        </authorList>
    </citation>
    <scope>NUCLEOTIDE SEQUENCE [LARGE SCALE GENOMIC DNA]</scope>
    <source>
        <strain evidence="13">cv. HFTH1</strain>
        <tissue evidence="12">Young leaf</tissue>
    </source>
</reference>
<evidence type="ECO:0000259" key="11">
    <source>
        <dbReference type="PROSITE" id="PS51294"/>
    </source>
</evidence>
<dbReference type="PANTHER" id="PTHR11278">
    <property type="entry name" value="40S RIBOSOMAL PROTEIN S7"/>
    <property type="match status" value="1"/>
</dbReference>
<evidence type="ECO:0008006" key="14">
    <source>
        <dbReference type="Google" id="ProtNLM"/>
    </source>
</evidence>
<feature type="domain" description="Myb-like" evidence="10">
    <location>
        <begin position="70"/>
        <end position="120"/>
    </location>
</feature>
<comment type="caution">
    <text evidence="12">The sequence shown here is derived from an EMBL/GenBank/DDBJ whole genome shotgun (WGS) entry which is preliminary data.</text>
</comment>
<sequence length="537" mass="61981">MSTNTKTLSSNYSGEDDSELRRGQWILEEDSLLIQYIERHGEGQWNLLAKRSGLRRTGKSCRLRWLNYLKPDVKRGNLSPEEQLLILDLHSKMGNRWSKIARYLPGRTDNEIKNYWRTRVHKQARHLNIDTKSREFQNMIRCYWMPRLKQKIGRETSISSAVLNQNPTISQPRENNTFQHFTATISPPPQILVQEEINMSGTMYNLDVEKQNTEADYCRSSFIFPSEPMDMSKTAQFPECPPFYCGDNNGYDMESFNLQESVSADSAPNFPGNSAGDCYVAENNWFDTQYFTIQYSRAIHNRSFIRFIIQPSGFSVPAEARAVGFSVTQKQKSLRLSILLESVFAKMYTSRKKISKDNNAEPTEFEESVAQAVFDLENTNQELKSDLKDLYINSAIQVDVSGSKKAVVIHVPYRLRKAYRKIHVRLVRELEKKFSGKDVILIATRRIVRPPKKGSAAQRPRTRTLTAVHEAMLEDVVLPAEITGKRIRYRLDGSKIMKVFLDPKERNNTEYKLESFSAVYRKLSGKDVVFEYPITEA</sequence>
<dbReference type="Pfam" id="PF00249">
    <property type="entry name" value="Myb_DNA-binding"/>
    <property type="match status" value="2"/>
</dbReference>
<feature type="domain" description="HTH myb-type" evidence="11">
    <location>
        <begin position="17"/>
        <end position="69"/>
    </location>
</feature>